<comment type="caution">
    <text evidence="2">The sequence shown here is derived from an EMBL/GenBank/DDBJ whole genome shotgun (WGS) entry which is preliminary data.</text>
</comment>
<accession>A0A9D2XN30</accession>
<dbReference type="AlphaFoldDB" id="A0A9D2XN30"/>
<reference evidence="2" key="1">
    <citation type="submission" date="2020-03" db="EMBL/GenBank/DDBJ databases">
        <title>Intra-Species Differences in Population Size shape Life History and Genome Evolution.</title>
        <authorList>
            <person name="Willemsen D."/>
            <person name="Cui R."/>
            <person name="Valenzano D.R."/>
        </authorList>
    </citation>
    <scope>NUCLEOTIDE SEQUENCE</scope>
    <source>
        <strain evidence="2">GRZ</strain>
        <tissue evidence="2">Whole</tissue>
    </source>
</reference>
<dbReference type="InterPro" id="IPR036034">
    <property type="entry name" value="PDZ_sf"/>
</dbReference>
<dbReference type="KEGG" id="nfu:107373417"/>
<evidence type="ECO:0000313" key="2">
    <source>
        <dbReference type="EMBL" id="KAF7205175.1"/>
    </source>
</evidence>
<sequence>MHFRAHVAKGMVSSNENRRRPLSSGEVESAPWHGPRTIFLQKNVQGFGFTLRHFIVYPPESSGCSLKDEENGNSSAKGCDQSRLEPMDTIFVKSVKENGPAQQAGLCTGLSLSVCLSLWMNYNSLGAI</sequence>
<dbReference type="PANTHER" id="PTHR23175">
    <property type="entry name" value="PDZ DOMAIN-CONTAINING PROTEIN"/>
    <property type="match status" value="1"/>
</dbReference>
<dbReference type="SUPFAM" id="SSF50156">
    <property type="entry name" value="PDZ domain-like"/>
    <property type="match status" value="1"/>
</dbReference>
<evidence type="ECO:0000313" key="3">
    <source>
        <dbReference type="Proteomes" id="UP000822369"/>
    </source>
</evidence>
<dbReference type="EMBL" id="JAAVVJ010000016">
    <property type="protein sequence ID" value="KAF7205175.1"/>
    <property type="molecule type" value="Genomic_DNA"/>
</dbReference>
<gene>
    <name evidence="2" type="ORF">G4P62_019605</name>
</gene>
<name>A0A9D2XN30_NOTFU</name>
<evidence type="ECO:0000256" key="1">
    <source>
        <dbReference type="SAM" id="MobiDB-lite"/>
    </source>
</evidence>
<dbReference type="Gene3D" id="2.30.42.10">
    <property type="match status" value="1"/>
</dbReference>
<organism evidence="2 3">
    <name type="scientific">Nothobranchius furzeri</name>
    <name type="common">Turquoise killifish</name>
    <dbReference type="NCBI Taxonomy" id="105023"/>
    <lineage>
        <taxon>Eukaryota</taxon>
        <taxon>Metazoa</taxon>
        <taxon>Chordata</taxon>
        <taxon>Craniata</taxon>
        <taxon>Vertebrata</taxon>
        <taxon>Euteleostomi</taxon>
        <taxon>Actinopterygii</taxon>
        <taxon>Neopterygii</taxon>
        <taxon>Teleostei</taxon>
        <taxon>Neoteleostei</taxon>
        <taxon>Acanthomorphata</taxon>
        <taxon>Ovalentaria</taxon>
        <taxon>Atherinomorphae</taxon>
        <taxon>Cyprinodontiformes</taxon>
        <taxon>Nothobranchiidae</taxon>
        <taxon>Nothobranchius</taxon>
    </lineage>
</organism>
<feature type="region of interest" description="Disordered" evidence="1">
    <location>
        <begin position="1"/>
        <end position="31"/>
    </location>
</feature>
<protein>
    <submittedName>
        <fullName evidence="2">Rho GTPase-activating protein 23-like</fullName>
    </submittedName>
</protein>
<dbReference type="PANTHER" id="PTHR23175:SF5">
    <property type="entry name" value="RHO GTPASE-ACTIVATING PROTEIN 23"/>
    <property type="match status" value="1"/>
</dbReference>
<dbReference type="Proteomes" id="UP000822369">
    <property type="component" value="Chromosome 16"/>
</dbReference>
<proteinExistence type="predicted"/>